<dbReference type="CDD" id="cd00590">
    <property type="entry name" value="RRM_SF"/>
    <property type="match status" value="1"/>
</dbReference>
<reference evidence="6" key="1">
    <citation type="submission" date="2006-10" db="EMBL/GenBank/DDBJ databases">
        <authorList>
            <person name="Amadeo P."/>
            <person name="Zhao Q."/>
            <person name="Wortman J."/>
            <person name="Fraser-Liggett C."/>
            <person name="Carlton J."/>
        </authorList>
    </citation>
    <scope>NUCLEOTIDE SEQUENCE</scope>
    <source>
        <strain evidence="6">G3</strain>
    </source>
</reference>
<evidence type="ECO:0000256" key="2">
    <source>
        <dbReference type="ARBA" id="ARBA00022884"/>
    </source>
</evidence>
<dbReference type="GO" id="GO:0003723">
    <property type="term" value="F:RNA binding"/>
    <property type="evidence" value="ECO:0007669"/>
    <property type="project" value="UniProtKB-UniRule"/>
</dbReference>
<dbReference type="InterPro" id="IPR000504">
    <property type="entry name" value="RRM_dom"/>
</dbReference>
<name>A2DQ04_TRIV3</name>
<dbReference type="InterPro" id="IPR035979">
    <property type="entry name" value="RBD_domain_sf"/>
</dbReference>
<evidence type="ECO:0000256" key="3">
    <source>
        <dbReference type="PROSITE-ProRule" id="PRU00176"/>
    </source>
</evidence>
<sequence>MNLPYDVSPTQVRDFLISKGQILRVDLEKDHAGQMNGMGFIEFNNPDDCKAALELNGTQFGGRTFKCKFADHPPPELTRFYIRQPVDRPVPDKVRQTIINEWKYGPSENKKTGPPKRALKHKSLRKRNTYKKPEDQNDRNSSGYSDYSDSGSYSYGSYSD</sequence>
<dbReference type="PANTHER" id="PTHR23236:SF119">
    <property type="entry name" value="NUCLEAR RNA-BINDING PROTEIN SART-3"/>
    <property type="match status" value="1"/>
</dbReference>
<reference evidence="6" key="2">
    <citation type="journal article" date="2007" name="Science">
        <title>Draft genome sequence of the sexually transmitted pathogen Trichomonas vaginalis.</title>
        <authorList>
            <person name="Carlton J.M."/>
            <person name="Hirt R.P."/>
            <person name="Silva J.C."/>
            <person name="Delcher A.L."/>
            <person name="Schatz M."/>
            <person name="Zhao Q."/>
            <person name="Wortman J.R."/>
            <person name="Bidwell S.L."/>
            <person name="Alsmark U.C.M."/>
            <person name="Besteiro S."/>
            <person name="Sicheritz-Ponten T."/>
            <person name="Noel C.J."/>
            <person name="Dacks J.B."/>
            <person name="Foster P.G."/>
            <person name="Simillion C."/>
            <person name="Van de Peer Y."/>
            <person name="Miranda-Saavedra D."/>
            <person name="Barton G.J."/>
            <person name="Westrop G.D."/>
            <person name="Mueller S."/>
            <person name="Dessi D."/>
            <person name="Fiori P.L."/>
            <person name="Ren Q."/>
            <person name="Paulsen I."/>
            <person name="Zhang H."/>
            <person name="Bastida-Corcuera F.D."/>
            <person name="Simoes-Barbosa A."/>
            <person name="Brown M.T."/>
            <person name="Hayes R.D."/>
            <person name="Mukherjee M."/>
            <person name="Okumura C.Y."/>
            <person name="Schneider R."/>
            <person name="Smith A.J."/>
            <person name="Vanacova S."/>
            <person name="Villalvazo M."/>
            <person name="Haas B.J."/>
            <person name="Pertea M."/>
            <person name="Feldblyum T.V."/>
            <person name="Utterback T.R."/>
            <person name="Shu C.L."/>
            <person name="Osoegawa K."/>
            <person name="de Jong P.J."/>
            <person name="Hrdy I."/>
            <person name="Horvathova L."/>
            <person name="Zubacova Z."/>
            <person name="Dolezal P."/>
            <person name="Malik S.B."/>
            <person name="Logsdon J.M. Jr."/>
            <person name="Henze K."/>
            <person name="Gupta A."/>
            <person name="Wang C.C."/>
            <person name="Dunne R.L."/>
            <person name="Upcroft J.A."/>
            <person name="Upcroft P."/>
            <person name="White O."/>
            <person name="Salzberg S.L."/>
            <person name="Tang P."/>
            <person name="Chiu C.-H."/>
            <person name="Lee Y.-S."/>
            <person name="Embley T.M."/>
            <person name="Coombs G.H."/>
            <person name="Mottram J.C."/>
            <person name="Tachezy J."/>
            <person name="Fraser-Liggett C.M."/>
            <person name="Johnson P.J."/>
        </authorList>
    </citation>
    <scope>NUCLEOTIDE SEQUENCE [LARGE SCALE GENOMIC DNA]</scope>
    <source>
        <strain evidence="6">G3</strain>
    </source>
</reference>
<dbReference type="Gene3D" id="3.30.70.330">
    <property type="match status" value="1"/>
</dbReference>
<dbReference type="SMR" id="A2DQ04"/>
<dbReference type="InterPro" id="IPR012677">
    <property type="entry name" value="Nucleotide-bd_a/b_plait_sf"/>
</dbReference>
<proteinExistence type="predicted"/>
<dbReference type="KEGG" id="tva:4775617"/>
<dbReference type="Proteomes" id="UP000001542">
    <property type="component" value="Unassembled WGS sequence"/>
</dbReference>
<evidence type="ECO:0000256" key="4">
    <source>
        <dbReference type="SAM" id="MobiDB-lite"/>
    </source>
</evidence>
<gene>
    <name evidence="6" type="ORF">TVAG_454280</name>
</gene>
<dbReference type="EMBL" id="DS113229">
    <property type="protein sequence ID" value="EAY17600.1"/>
    <property type="molecule type" value="Genomic_DNA"/>
</dbReference>
<evidence type="ECO:0000259" key="5">
    <source>
        <dbReference type="PROSITE" id="PS50102"/>
    </source>
</evidence>
<keyword evidence="7" id="KW-1185">Reference proteome</keyword>
<dbReference type="Pfam" id="PF00076">
    <property type="entry name" value="RRM_1"/>
    <property type="match status" value="1"/>
</dbReference>
<dbReference type="AlphaFoldDB" id="A2DQ04"/>
<dbReference type="PROSITE" id="PS50102">
    <property type="entry name" value="RRM"/>
    <property type="match status" value="1"/>
</dbReference>
<dbReference type="VEuPathDB" id="TrichDB:TVAG_454280"/>
<keyword evidence="2 3" id="KW-0694">RNA-binding</keyword>
<dbReference type="STRING" id="5722.A2DQ04"/>
<dbReference type="InParanoid" id="A2DQ04"/>
<dbReference type="SMART" id="SM00360">
    <property type="entry name" value="RRM"/>
    <property type="match status" value="1"/>
</dbReference>
<evidence type="ECO:0000313" key="7">
    <source>
        <dbReference type="Proteomes" id="UP000001542"/>
    </source>
</evidence>
<dbReference type="OrthoDB" id="4726at2759"/>
<feature type="compositionally biased region" description="Basic residues" evidence="4">
    <location>
        <begin position="113"/>
        <end position="130"/>
    </location>
</feature>
<dbReference type="SUPFAM" id="SSF54928">
    <property type="entry name" value="RNA-binding domain, RBD"/>
    <property type="match status" value="1"/>
</dbReference>
<keyword evidence="1" id="KW-0677">Repeat</keyword>
<evidence type="ECO:0000256" key="1">
    <source>
        <dbReference type="ARBA" id="ARBA00022737"/>
    </source>
</evidence>
<organism evidence="6 7">
    <name type="scientific">Trichomonas vaginalis (strain ATCC PRA-98 / G3)</name>
    <dbReference type="NCBI Taxonomy" id="412133"/>
    <lineage>
        <taxon>Eukaryota</taxon>
        <taxon>Metamonada</taxon>
        <taxon>Parabasalia</taxon>
        <taxon>Trichomonadida</taxon>
        <taxon>Trichomonadidae</taxon>
        <taxon>Trichomonas</taxon>
    </lineage>
</organism>
<dbReference type="VEuPathDB" id="TrichDB:TVAGG3_0552920"/>
<feature type="compositionally biased region" description="Low complexity" evidence="4">
    <location>
        <begin position="141"/>
        <end position="160"/>
    </location>
</feature>
<evidence type="ECO:0000313" key="6">
    <source>
        <dbReference type="EMBL" id="EAY17600.1"/>
    </source>
</evidence>
<dbReference type="RefSeq" id="XP_001329735.1">
    <property type="nucleotide sequence ID" value="XM_001329700.1"/>
</dbReference>
<feature type="domain" description="RRM" evidence="5">
    <location>
        <begin position="1"/>
        <end position="72"/>
    </location>
</feature>
<feature type="region of interest" description="Disordered" evidence="4">
    <location>
        <begin position="101"/>
        <end position="160"/>
    </location>
</feature>
<accession>A2DQ04</accession>
<protein>
    <recommendedName>
        <fullName evidence="5">RRM domain-containing protein</fullName>
    </recommendedName>
</protein>
<dbReference type="PANTHER" id="PTHR23236">
    <property type="entry name" value="EUKARYOTIC TRANSLATION INITIATION FACTOR 4B/4H"/>
    <property type="match status" value="1"/>
</dbReference>